<keyword evidence="6" id="KW-1185">Reference proteome</keyword>
<reference evidence="5 6" key="1">
    <citation type="submission" date="2024-10" db="EMBL/GenBank/DDBJ databases">
        <title>Updated reference genomes for cyclostephanoid diatoms.</title>
        <authorList>
            <person name="Roberts W.R."/>
            <person name="Alverson A.J."/>
        </authorList>
    </citation>
    <scope>NUCLEOTIDE SEQUENCE [LARGE SCALE GENOMIC DNA]</scope>
    <source>
        <strain evidence="5 6">AJA228-03</strain>
    </source>
</reference>
<dbReference type="InterPro" id="IPR002410">
    <property type="entry name" value="Peptidase_S33"/>
</dbReference>
<comment type="similarity">
    <text evidence="1">Belongs to the peptidase S33 family.</text>
</comment>
<name>A0ABD3SBJ7_9STRA</name>
<dbReference type="InterPro" id="IPR050266">
    <property type="entry name" value="AB_hydrolase_sf"/>
</dbReference>
<accession>A0ABD3SBJ7</accession>
<organism evidence="5 6">
    <name type="scientific">Cyclostephanos tholiformis</name>
    <dbReference type="NCBI Taxonomy" id="382380"/>
    <lineage>
        <taxon>Eukaryota</taxon>
        <taxon>Sar</taxon>
        <taxon>Stramenopiles</taxon>
        <taxon>Ochrophyta</taxon>
        <taxon>Bacillariophyta</taxon>
        <taxon>Coscinodiscophyceae</taxon>
        <taxon>Thalassiosirophycidae</taxon>
        <taxon>Stephanodiscales</taxon>
        <taxon>Stephanodiscaceae</taxon>
        <taxon>Cyclostephanos</taxon>
    </lineage>
</organism>
<dbReference type="InterPro" id="IPR000073">
    <property type="entry name" value="AB_hydrolase_1"/>
</dbReference>
<dbReference type="Proteomes" id="UP001530377">
    <property type="component" value="Unassembled WGS sequence"/>
</dbReference>
<feature type="coiled-coil region" evidence="3">
    <location>
        <begin position="183"/>
        <end position="214"/>
    </location>
</feature>
<dbReference type="Gene3D" id="3.40.50.1820">
    <property type="entry name" value="alpha/beta hydrolase"/>
    <property type="match status" value="1"/>
</dbReference>
<comment type="caution">
    <text evidence="5">The sequence shown here is derived from an EMBL/GenBank/DDBJ whole genome shotgun (WGS) entry which is preliminary data.</text>
</comment>
<dbReference type="PRINTS" id="PR00793">
    <property type="entry name" value="PROAMNOPTASE"/>
</dbReference>
<dbReference type="Pfam" id="PF00561">
    <property type="entry name" value="Abhydrolase_1"/>
    <property type="match status" value="1"/>
</dbReference>
<sequence length="332" mass="37705">MATITAPTIACPFPSAINRPQTRLFGQIHFGGPRFKEDVITVTRIDPFSVAAFSQEFSLYYRVYNPSNIHSTESPPVVVIHGGPSLPSDYLYPIVHHLPTSRSIIFYDQLGCGRSSQPEQIYMYSIQNAVDDLKEIIHSLQLEKFHLLGHSFGGIVAYEFAKSNNMHSSVCLSLTMNSTPANMETSLEEVSRLEAELRRELQLADKEHNEASSLVRDMLRKRYECRTEEMPDSLQAAIENRGNTFGPEAISDYVAYPPSSLFFPPVLIIRGQYDFITEACIQGWREIFGQNSNSRDNAYREETIENCAHYCHLEDATCFGDLVKRHLFINDY</sequence>
<dbReference type="InterPro" id="IPR029058">
    <property type="entry name" value="AB_hydrolase_fold"/>
</dbReference>
<keyword evidence="3" id="KW-0175">Coiled coil</keyword>
<evidence type="ECO:0000259" key="4">
    <source>
        <dbReference type="Pfam" id="PF00561"/>
    </source>
</evidence>
<dbReference type="PANTHER" id="PTHR43798">
    <property type="entry name" value="MONOACYLGLYCEROL LIPASE"/>
    <property type="match status" value="1"/>
</dbReference>
<gene>
    <name evidence="5" type="ORF">ACHAXA_002856</name>
</gene>
<dbReference type="EMBL" id="JALLPB020000081">
    <property type="protein sequence ID" value="KAL3821864.1"/>
    <property type="molecule type" value="Genomic_DNA"/>
</dbReference>
<protein>
    <recommendedName>
        <fullName evidence="4">AB hydrolase-1 domain-containing protein</fullName>
    </recommendedName>
</protein>
<evidence type="ECO:0000256" key="1">
    <source>
        <dbReference type="ARBA" id="ARBA00010088"/>
    </source>
</evidence>
<evidence type="ECO:0000313" key="6">
    <source>
        <dbReference type="Proteomes" id="UP001530377"/>
    </source>
</evidence>
<evidence type="ECO:0000313" key="5">
    <source>
        <dbReference type="EMBL" id="KAL3821864.1"/>
    </source>
</evidence>
<feature type="domain" description="AB hydrolase-1" evidence="4">
    <location>
        <begin position="75"/>
        <end position="315"/>
    </location>
</feature>
<dbReference type="SUPFAM" id="SSF53474">
    <property type="entry name" value="alpha/beta-Hydrolases"/>
    <property type="match status" value="1"/>
</dbReference>
<evidence type="ECO:0000256" key="2">
    <source>
        <dbReference type="ARBA" id="ARBA00022801"/>
    </source>
</evidence>
<dbReference type="AlphaFoldDB" id="A0ABD3SBJ7"/>
<dbReference type="GO" id="GO:0016787">
    <property type="term" value="F:hydrolase activity"/>
    <property type="evidence" value="ECO:0007669"/>
    <property type="project" value="UniProtKB-KW"/>
</dbReference>
<evidence type="ECO:0000256" key="3">
    <source>
        <dbReference type="SAM" id="Coils"/>
    </source>
</evidence>
<proteinExistence type="inferred from homology"/>
<keyword evidence="2" id="KW-0378">Hydrolase</keyword>